<dbReference type="InterPro" id="IPR013736">
    <property type="entry name" value="Xaa-Pro_dipept_C"/>
</dbReference>
<keyword evidence="1" id="KW-0378">Hydrolase</keyword>
<dbReference type="PANTHER" id="PTHR43056">
    <property type="entry name" value="PEPTIDASE S9 PROLYL OLIGOPEPTIDASE"/>
    <property type="match status" value="1"/>
</dbReference>
<dbReference type="InterPro" id="IPR000383">
    <property type="entry name" value="Xaa-Pro-like_dom"/>
</dbReference>
<dbReference type="SUPFAM" id="SSF53474">
    <property type="entry name" value="alpha/beta-Hydrolases"/>
    <property type="match status" value="1"/>
</dbReference>
<evidence type="ECO:0000313" key="3">
    <source>
        <dbReference type="EMBL" id="PJK17072.1"/>
    </source>
</evidence>
<dbReference type="InterPro" id="IPR029058">
    <property type="entry name" value="AB_hydrolase_fold"/>
</dbReference>
<gene>
    <name evidence="3" type="ORF">CQS04_07935</name>
</gene>
<sequence length="681" mass="77743">MVFNVNDQHLKIKKEFPRKVREIRHVWIPMRDGCKLAARIWLPEDAESQPVPGLLEYIPYRKNDFTALRDSIRHRYFAGHGYASVRVDMRGSGDSEGILYDEYLPQEQEDAEDVLTWMAAQPWCTGSIGMFGKSWGGFNSLQVAARQHPNLKAIITLCSTDDRYADDVHYMGGNVLASDMQWWASTMLVYNARPADPEVVGDKWREMWLDRLDKTPPFIEEWLSHQRRDDYWKQGSVCEDYDSIKIPVFAVGGWADGYTNAIFRLLENLKGPKLGLVGPWSHEYPEVATPGPNIGFLQEALRWWDKWLKGIETDIMEEAQLRVWVQDALPPSVNYQSREGYFAALESWPSEQTITESLYLQQGTLNKHVTSSKLQRVESEQVHGLHSGVWCPFGQAGDLPSDQRLELPFSHAYVGEELQEPLEILGFPIAKLRVASDQPLAMVAVRLSDRAPSGETTLISWGMLNLTHHASHEFPETLVPGHFYDVDVQLNAIGYRLPAGHQIEVAVSPNYWPHAWPSPEEVTLTLDEAACRIELPLRTARLAEDDAISFEAPETAAVLDREIVRPEKRKRMISFDPVTDTWILRDYSDEGARLLPDSGLEYGSENTNVFSIKKGDPLSAQTTSTWSLHIGRGDWQTRVESCSKMTCDEEHYFVYNQLSAFEGDTQVFSREWKKEIKRDHT</sequence>
<evidence type="ECO:0000256" key="1">
    <source>
        <dbReference type="ARBA" id="ARBA00022801"/>
    </source>
</evidence>
<dbReference type="SUPFAM" id="SSF49785">
    <property type="entry name" value="Galactose-binding domain-like"/>
    <property type="match status" value="1"/>
</dbReference>
<dbReference type="Gene3D" id="2.60.120.260">
    <property type="entry name" value="Galactose-binding domain-like"/>
    <property type="match status" value="1"/>
</dbReference>
<feature type="domain" description="Xaa-Pro dipeptidyl-peptidase C-terminal" evidence="2">
    <location>
        <begin position="301"/>
        <end position="556"/>
    </location>
</feature>
<dbReference type="PANTHER" id="PTHR43056:SF10">
    <property type="entry name" value="COCE_NOND FAMILY, PUTATIVE (AFU_ORTHOLOGUE AFUA_7G00600)-RELATED"/>
    <property type="match status" value="1"/>
</dbReference>
<dbReference type="InterPro" id="IPR050585">
    <property type="entry name" value="Xaa-Pro_dipeptidyl-ppase/CocE"/>
</dbReference>
<protein>
    <submittedName>
        <fullName evidence="3">Peptidase S15</fullName>
    </submittedName>
</protein>
<keyword evidence="4" id="KW-1185">Reference proteome</keyword>
<proteinExistence type="predicted"/>
<dbReference type="InterPro" id="IPR008979">
    <property type="entry name" value="Galactose-bd-like_sf"/>
</dbReference>
<dbReference type="OrthoDB" id="319764at2"/>
<name>A0A2M9F0S9_9BACL</name>
<reference evidence="3 4" key="1">
    <citation type="submission" date="2017-10" db="EMBL/GenBank/DDBJ databases">
        <title>Draft genome of Chryseomicrobium casticus sp. nov.</title>
        <authorList>
            <person name="Chakraborty R."/>
            <person name="Saha T."/>
        </authorList>
    </citation>
    <scope>NUCLEOTIDE SEQUENCE [LARGE SCALE GENOMIC DNA]</scope>
    <source>
        <strain evidence="3 4">ET03</strain>
    </source>
</reference>
<dbReference type="InterPro" id="IPR005674">
    <property type="entry name" value="CocE/Ser_esterase"/>
</dbReference>
<dbReference type="Gene3D" id="3.40.50.1820">
    <property type="entry name" value="alpha/beta hydrolase"/>
    <property type="match status" value="2"/>
</dbReference>
<dbReference type="Proteomes" id="UP000228680">
    <property type="component" value="Unassembled WGS sequence"/>
</dbReference>
<dbReference type="NCBIfam" id="TIGR00976">
    <property type="entry name" value="CocE_NonD"/>
    <property type="match status" value="1"/>
</dbReference>
<dbReference type="GO" id="GO:0008239">
    <property type="term" value="F:dipeptidyl-peptidase activity"/>
    <property type="evidence" value="ECO:0007669"/>
    <property type="project" value="InterPro"/>
</dbReference>
<dbReference type="AlphaFoldDB" id="A0A2M9F0S9"/>
<organism evidence="3 4">
    <name type="scientific">Chryseomicrobium excrementi</name>
    <dbReference type="NCBI Taxonomy" id="2041346"/>
    <lineage>
        <taxon>Bacteria</taxon>
        <taxon>Bacillati</taxon>
        <taxon>Bacillota</taxon>
        <taxon>Bacilli</taxon>
        <taxon>Bacillales</taxon>
        <taxon>Caryophanaceae</taxon>
        <taxon>Chryseomicrobium</taxon>
    </lineage>
</organism>
<dbReference type="SMART" id="SM00939">
    <property type="entry name" value="PepX_C"/>
    <property type="match status" value="1"/>
</dbReference>
<accession>A0A2M9F0S9</accession>
<dbReference type="Pfam" id="PF08530">
    <property type="entry name" value="PepX_C"/>
    <property type="match status" value="1"/>
</dbReference>
<evidence type="ECO:0000259" key="2">
    <source>
        <dbReference type="SMART" id="SM00939"/>
    </source>
</evidence>
<evidence type="ECO:0000313" key="4">
    <source>
        <dbReference type="Proteomes" id="UP000228680"/>
    </source>
</evidence>
<dbReference type="RefSeq" id="WP_100353618.1">
    <property type="nucleotide sequence ID" value="NZ_PCGR01000002.1"/>
</dbReference>
<comment type="caution">
    <text evidence="3">The sequence shown here is derived from an EMBL/GenBank/DDBJ whole genome shotgun (WGS) entry which is preliminary data.</text>
</comment>
<dbReference type="Pfam" id="PF02129">
    <property type="entry name" value="Peptidase_S15"/>
    <property type="match status" value="1"/>
</dbReference>
<dbReference type="EMBL" id="PCGR01000002">
    <property type="protein sequence ID" value="PJK17072.1"/>
    <property type="molecule type" value="Genomic_DNA"/>
</dbReference>